<keyword evidence="2" id="KW-0479">Metal-binding</keyword>
<name>A0A4S2L2X0_9HYME</name>
<dbReference type="InterPro" id="IPR027806">
    <property type="entry name" value="HARBI1_dom"/>
</dbReference>
<dbReference type="Proteomes" id="UP000310200">
    <property type="component" value="Unassembled WGS sequence"/>
</dbReference>
<dbReference type="STRING" id="300112.A0A4S2L2X0"/>
<evidence type="ECO:0000313" key="5">
    <source>
        <dbReference type="Proteomes" id="UP000310200"/>
    </source>
</evidence>
<protein>
    <submittedName>
        <fullName evidence="4">Nuclease harbi1</fullName>
    </submittedName>
</protein>
<gene>
    <name evidence="4" type="ORF">DBV15_12406</name>
</gene>
<dbReference type="AlphaFoldDB" id="A0A4S2L2X0"/>
<comment type="caution">
    <text evidence="4">The sequence shown here is derived from an EMBL/GenBank/DDBJ whole genome shotgun (WGS) entry which is preliminary data.</text>
</comment>
<accession>A0A4S2L2X0</accession>
<evidence type="ECO:0000313" key="4">
    <source>
        <dbReference type="EMBL" id="TGZ57063.1"/>
    </source>
</evidence>
<evidence type="ECO:0000259" key="3">
    <source>
        <dbReference type="Pfam" id="PF13359"/>
    </source>
</evidence>
<keyword evidence="5" id="KW-1185">Reference proteome</keyword>
<dbReference type="GO" id="GO:0046872">
    <property type="term" value="F:metal ion binding"/>
    <property type="evidence" value="ECO:0007669"/>
    <property type="project" value="UniProtKB-KW"/>
</dbReference>
<organism evidence="4 5">
    <name type="scientific">Temnothorax longispinosus</name>
    <dbReference type="NCBI Taxonomy" id="300112"/>
    <lineage>
        <taxon>Eukaryota</taxon>
        <taxon>Metazoa</taxon>
        <taxon>Ecdysozoa</taxon>
        <taxon>Arthropoda</taxon>
        <taxon>Hexapoda</taxon>
        <taxon>Insecta</taxon>
        <taxon>Pterygota</taxon>
        <taxon>Neoptera</taxon>
        <taxon>Endopterygota</taxon>
        <taxon>Hymenoptera</taxon>
        <taxon>Apocrita</taxon>
        <taxon>Aculeata</taxon>
        <taxon>Formicoidea</taxon>
        <taxon>Formicidae</taxon>
        <taxon>Myrmicinae</taxon>
        <taxon>Temnothorax</taxon>
    </lineage>
</organism>
<dbReference type="Pfam" id="PF13359">
    <property type="entry name" value="DDE_Tnp_4"/>
    <property type="match status" value="1"/>
</dbReference>
<comment type="cofactor">
    <cofactor evidence="1">
        <name>a divalent metal cation</name>
        <dbReference type="ChEBI" id="CHEBI:60240"/>
    </cofactor>
</comment>
<feature type="domain" description="DDE Tnp4" evidence="3">
    <location>
        <begin position="2"/>
        <end position="42"/>
    </location>
</feature>
<sequence>MRQVIERAFALLKGRWRRLKYLDMNRDDVIPFTIIACCVLHNICLDGVHDIIEDFIVEGYDDAPNNEIFEEVIANDAEGEIKRNYLVTLVP</sequence>
<dbReference type="EMBL" id="QBLH01000222">
    <property type="protein sequence ID" value="TGZ57063.1"/>
    <property type="molecule type" value="Genomic_DNA"/>
</dbReference>
<evidence type="ECO:0000256" key="2">
    <source>
        <dbReference type="ARBA" id="ARBA00022723"/>
    </source>
</evidence>
<evidence type="ECO:0000256" key="1">
    <source>
        <dbReference type="ARBA" id="ARBA00001968"/>
    </source>
</evidence>
<reference evidence="4 5" key="1">
    <citation type="journal article" date="2019" name="Philos. Trans. R. Soc. Lond., B, Biol. Sci.">
        <title>Ant behaviour and brain gene expression of defending hosts depend on the ecological success of the intruding social parasite.</title>
        <authorList>
            <person name="Kaur R."/>
            <person name="Stoldt M."/>
            <person name="Jongepier E."/>
            <person name="Feldmeyer B."/>
            <person name="Menzel F."/>
            <person name="Bornberg-Bauer E."/>
            <person name="Foitzik S."/>
        </authorList>
    </citation>
    <scope>NUCLEOTIDE SEQUENCE [LARGE SCALE GENOMIC DNA]</scope>
    <source>
        <tissue evidence="4">Whole body</tissue>
    </source>
</reference>
<proteinExistence type="predicted"/>